<protein>
    <submittedName>
        <fullName evidence="2">PilZ domain-containing protein</fullName>
    </submittedName>
</protein>
<dbReference type="EMBL" id="RFFL01000009">
    <property type="protein sequence ID" value="RMI00413.1"/>
    <property type="molecule type" value="Genomic_DNA"/>
</dbReference>
<evidence type="ECO:0000313" key="3">
    <source>
        <dbReference type="EMBL" id="RMI00413.1"/>
    </source>
</evidence>
<dbReference type="Proteomes" id="UP000269134">
    <property type="component" value="Unassembled WGS sequence"/>
</dbReference>
<evidence type="ECO:0000313" key="5">
    <source>
        <dbReference type="Proteomes" id="UP001165292"/>
    </source>
</evidence>
<evidence type="ECO:0000313" key="2">
    <source>
        <dbReference type="EMBL" id="MCO7544263.1"/>
    </source>
</evidence>
<dbReference type="AlphaFoldDB" id="A0AA41WIU1"/>
<dbReference type="SUPFAM" id="SSF141371">
    <property type="entry name" value="PilZ domain-like"/>
    <property type="match status" value="1"/>
</dbReference>
<comment type="caution">
    <text evidence="2">The sequence shown here is derived from an EMBL/GenBank/DDBJ whole genome shotgun (WGS) entry which is preliminary data.</text>
</comment>
<dbReference type="EMBL" id="JAMYBS010000004">
    <property type="protein sequence ID" value="MCO7544263.1"/>
    <property type="molecule type" value="Genomic_DNA"/>
</dbReference>
<dbReference type="RefSeq" id="WP_058076020.1">
    <property type="nucleotide sequence ID" value="NZ_DALYPK010000005.1"/>
</dbReference>
<dbReference type="Pfam" id="PF07238">
    <property type="entry name" value="PilZ"/>
    <property type="match status" value="1"/>
</dbReference>
<keyword evidence="4" id="KW-1185">Reference proteome</keyword>
<gene>
    <name evidence="3" type="ORF">EA795_12895</name>
    <name evidence="2" type="ORF">NJF43_05775</name>
</gene>
<dbReference type="InterPro" id="IPR009875">
    <property type="entry name" value="PilZ_domain"/>
</dbReference>
<name>A0AA41WIU1_9GAMM</name>
<reference evidence="2" key="2">
    <citation type="submission" date="2022-06" db="EMBL/GenBank/DDBJ databases">
        <title>Detection of beta-lactamases in bacteria of animal origin.</title>
        <authorList>
            <person name="Mlynarcik P."/>
            <person name="Zdarska V."/>
            <person name="Chudobova H."/>
            <person name="Prochazkova P."/>
            <person name="Hricova K."/>
            <person name="Mezerova K."/>
            <person name="Bardon J."/>
            <person name="Dolejska M."/>
            <person name="Sukkar I."/>
            <person name="Kolar M."/>
        </authorList>
    </citation>
    <scope>NUCLEOTIDE SEQUENCE</scope>
    <source>
        <strain evidence="2">S 300-3</strain>
    </source>
</reference>
<feature type="domain" description="PilZ" evidence="1">
    <location>
        <begin position="10"/>
        <end position="98"/>
    </location>
</feature>
<accession>A0AA41WIU1</accession>
<dbReference type="Proteomes" id="UP001165292">
    <property type="component" value="Unassembled WGS sequence"/>
</dbReference>
<evidence type="ECO:0000259" key="1">
    <source>
        <dbReference type="Pfam" id="PF07238"/>
    </source>
</evidence>
<organism evidence="2 5">
    <name type="scientific">Stutzerimonas nitrititolerans</name>
    <dbReference type="NCBI Taxonomy" id="2482751"/>
    <lineage>
        <taxon>Bacteria</taxon>
        <taxon>Pseudomonadati</taxon>
        <taxon>Pseudomonadota</taxon>
        <taxon>Gammaproteobacteria</taxon>
        <taxon>Pseudomonadales</taxon>
        <taxon>Pseudomonadaceae</taxon>
        <taxon>Stutzerimonas</taxon>
    </lineage>
</organism>
<proteinExistence type="predicted"/>
<dbReference type="GeneID" id="84609934"/>
<sequence>MTQSDRNYSEKRDFIRMHVDTPITLSKDGQSFSGTCLDLSSTGMQVEAPTALQLGDRVRIFIPSEHKELKGLDAETEVVRVEPLDGGRQGLGLAILSMN</sequence>
<evidence type="ECO:0000313" key="4">
    <source>
        <dbReference type="Proteomes" id="UP000269134"/>
    </source>
</evidence>
<dbReference type="GO" id="GO:0035438">
    <property type="term" value="F:cyclic-di-GMP binding"/>
    <property type="evidence" value="ECO:0007669"/>
    <property type="project" value="InterPro"/>
</dbReference>
<dbReference type="Gene3D" id="2.40.10.220">
    <property type="entry name" value="predicted glycosyltransferase like domains"/>
    <property type="match status" value="1"/>
</dbReference>
<reference evidence="3 4" key="1">
    <citation type="submission" date="2018-10" db="EMBL/GenBank/DDBJ databases">
        <title>Pseudomonas sp. GL14 genome.</title>
        <authorList>
            <person name="Peng J."/>
            <person name="Liu Z.-P."/>
        </authorList>
    </citation>
    <scope>NUCLEOTIDE SEQUENCE [LARGE SCALE GENOMIC DNA]</scope>
    <source>
        <strain evidence="3 4">GL14</strain>
    </source>
</reference>